<dbReference type="KEGG" id="kaf:KAFR_0C05190"/>
<dbReference type="Gene3D" id="3.40.50.10190">
    <property type="entry name" value="BRCT domain"/>
    <property type="match status" value="1"/>
</dbReference>
<dbReference type="GO" id="GO:0006281">
    <property type="term" value="P:DNA repair"/>
    <property type="evidence" value="ECO:0007669"/>
    <property type="project" value="UniProtKB-KW"/>
</dbReference>
<dbReference type="InterPro" id="IPR036420">
    <property type="entry name" value="BRCT_dom_sf"/>
</dbReference>
<dbReference type="GO" id="GO:0005739">
    <property type="term" value="C:mitochondrion"/>
    <property type="evidence" value="ECO:0007669"/>
    <property type="project" value="EnsemblFungi"/>
</dbReference>
<dbReference type="Gene3D" id="1.10.150.20">
    <property type="entry name" value="5' to 3' exonuclease, C-terminal subdomain"/>
    <property type="match status" value="1"/>
</dbReference>
<evidence type="ECO:0000256" key="2">
    <source>
        <dbReference type="ARBA" id="ARBA00010945"/>
    </source>
</evidence>
<evidence type="ECO:0000256" key="11">
    <source>
        <dbReference type="ARBA" id="ARBA00023204"/>
    </source>
</evidence>
<evidence type="ECO:0000256" key="1">
    <source>
        <dbReference type="ARBA" id="ARBA00004123"/>
    </source>
</evidence>
<dbReference type="InterPro" id="IPR001126">
    <property type="entry name" value="UmuC"/>
</dbReference>
<dbReference type="FunFam" id="3.40.1170.60:FF:000023">
    <property type="entry name" value="DNA repair protein REV1"/>
    <property type="match status" value="1"/>
</dbReference>
<dbReference type="Pfam" id="PF16589">
    <property type="entry name" value="BRCT_2"/>
    <property type="match status" value="1"/>
</dbReference>
<proteinExistence type="inferred from homology"/>
<keyword evidence="9 15" id="KW-0460">Magnesium</keyword>
<dbReference type="Gene3D" id="3.30.70.270">
    <property type="match status" value="1"/>
</dbReference>
<dbReference type="SUPFAM" id="SSF100879">
    <property type="entry name" value="Lesion bypass DNA polymerase (Y-family), little finger domain"/>
    <property type="match status" value="1"/>
</dbReference>
<dbReference type="Proteomes" id="UP000005220">
    <property type="component" value="Chromosome 3"/>
</dbReference>
<dbReference type="InterPro" id="IPR012112">
    <property type="entry name" value="REV1"/>
</dbReference>
<keyword evidence="12 14" id="KW-0539">Nucleus</keyword>
<dbReference type="SUPFAM" id="SSF52113">
    <property type="entry name" value="BRCT domain"/>
    <property type="match status" value="1"/>
</dbReference>
<keyword evidence="20" id="KW-1185">Reference proteome</keyword>
<dbReference type="GO" id="GO:0000785">
    <property type="term" value="C:chromatin"/>
    <property type="evidence" value="ECO:0007669"/>
    <property type="project" value="EnsemblFungi"/>
</dbReference>
<dbReference type="GO" id="GO:0070987">
    <property type="term" value="P:error-free translesion synthesis"/>
    <property type="evidence" value="ECO:0007669"/>
    <property type="project" value="EnsemblFungi"/>
</dbReference>
<dbReference type="GeneID" id="13885428"/>
<evidence type="ECO:0000256" key="6">
    <source>
        <dbReference type="ARBA" id="ARBA00022695"/>
    </source>
</evidence>
<dbReference type="InterPro" id="IPR053848">
    <property type="entry name" value="IMS_HHH_1"/>
</dbReference>
<evidence type="ECO:0000313" key="20">
    <source>
        <dbReference type="Proteomes" id="UP000005220"/>
    </source>
</evidence>
<dbReference type="GO" id="GO:0003887">
    <property type="term" value="F:DNA-directed DNA polymerase activity"/>
    <property type="evidence" value="ECO:0007669"/>
    <property type="project" value="EnsemblFungi"/>
</dbReference>
<dbReference type="CDD" id="cd17719">
    <property type="entry name" value="BRCT_Rev1"/>
    <property type="match status" value="1"/>
</dbReference>
<dbReference type="GO" id="GO:0003684">
    <property type="term" value="F:damaged DNA binding"/>
    <property type="evidence" value="ECO:0007669"/>
    <property type="project" value="UniProtKB-UniRule"/>
</dbReference>
<feature type="binding site" evidence="15">
    <location>
        <position position="376"/>
    </location>
    <ligand>
        <name>Mg(2+)</name>
        <dbReference type="ChEBI" id="CHEBI:18420"/>
        <label>1</label>
    </ligand>
</feature>
<dbReference type="Pfam" id="PF21999">
    <property type="entry name" value="IMS_HHH_1"/>
    <property type="match status" value="1"/>
</dbReference>
<gene>
    <name evidence="19" type="primary">KAFR0C05190</name>
    <name evidence="19" type="ORF">KAFR_0C05190</name>
</gene>
<keyword evidence="10 14" id="KW-0238">DNA-binding</keyword>
<dbReference type="InParanoid" id="H2AT10"/>
<dbReference type="GO" id="GO:0046872">
    <property type="term" value="F:metal ion binding"/>
    <property type="evidence" value="ECO:0007669"/>
    <property type="project" value="UniProtKB-KW"/>
</dbReference>
<evidence type="ECO:0000256" key="5">
    <source>
        <dbReference type="ARBA" id="ARBA00022679"/>
    </source>
</evidence>
<evidence type="ECO:0000256" key="9">
    <source>
        <dbReference type="ARBA" id="ARBA00022842"/>
    </source>
</evidence>
<keyword evidence="5 14" id="KW-0808">Transferase</keyword>
<dbReference type="PROSITE" id="PS50172">
    <property type="entry name" value="BRCT"/>
    <property type="match status" value="1"/>
</dbReference>
<evidence type="ECO:0000256" key="12">
    <source>
        <dbReference type="ARBA" id="ARBA00023242"/>
    </source>
</evidence>
<dbReference type="AlphaFoldDB" id="H2AT10"/>
<dbReference type="eggNOG" id="KOG2093">
    <property type="taxonomic scope" value="Eukaryota"/>
</dbReference>
<dbReference type="InterPro" id="IPR036775">
    <property type="entry name" value="DNA_pol_Y-fam_lit_finger_sf"/>
</dbReference>
<accession>H2AT10</accession>
<evidence type="ECO:0000256" key="4">
    <source>
        <dbReference type="ARBA" id="ARBA00022634"/>
    </source>
</evidence>
<dbReference type="STRING" id="1071382.H2AT10"/>
<dbReference type="PANTHER" id="PTHR45990">
    <property type="entry name" value="DNA REPAIR PROTEIN REV1"/>
    <property type="match status" value="1"/>
</dbReference>
<dbReference type="FunFam" id="3.30.1490.100:FF:000001">
    <property type="entry name" value="DNA repair protein REV1"/>
    <property type="match status" value="1"/>
</dbReference>
<dbReference type="FunCoup" id="H2AT10">
    <property type="interactions" value="929"/>
</dbReference>
<evidence type="ECO:0000313" key="19">
    <source>
        <dbReference type="EMBL" id="CCF57510.1"/>
    </source>
</evidence>
<dbReference type="Gene3D" id="3.30.1490.100">
    <property type="entry name" value="DNA polymerase, Y-family, little finger domain"/>
    <property type="match status" value="1"/>
</dbReference>
<dbReference type="InterPro" id="IPR043128">
    <property type="entry name" value="Rev_trsase/Diguanyl_cyclase"/>
</dbReference>
<dbReference type="Pfam" id="PF00817">
    <property type="entry name" value="IMS"/>
    <property type="match status" value="1"/>
</dbReference>
<feature type="region of interest" description="Disordered" evidence="16">
    <location>
        <begin position="51"/>
        <end position="77"/>
    </location>
</feature>
<dbReference type="InterPro" id="IPR043502">
    <property type="entry name" value="DNA/RNA_pol_sf"/>
</dbReference>
<keyword evidence="11 14" id="KW-0234">DNA repair</keyword>
<dbReference type="HOGENOM" id="CLU_003901_1_0_1"/>
<evidence type="ECO:0000256" key="7">
    <source>
        <dbReference type="ARBA" id="ARBA00022723"/>
    </source>
</evidence>
<evidence type="ECO:0000256" key="8">
    <source>
        <dbReference type="ARBA" id="ARBA00022763"/>
    </source>
</evidence>
<dbReference type="PROSITE" id="PS50173">
    <property type="entry name" value="UMUC"/>
    <property type="match status" value="1"/>
</dbReference>
<comment type="subcellular location">
    <subcellularLocation>
        <location evidence="1 14">Nucleus</location>
    </subcellularLocation>
</comment>
<dbReference type="SMART" id="SM00292">
    <property type="entry name" value="BRCT"/>
    <property type="match status" value="1"/>
</dbReference>
<dbReference type="GO" id="GO:0042276">
    <property type="term" value="P:error-prone translesion synthesis"/>
    <property type="evidence" value="ECO:0007669"/>
    <property type="project" value="EnsemblFungi"/>
</dbReference>
<evidence type="ECO:0000256" key="3">
    <source>
        <dbReference type="ARBA" id="ARBA00020399"/>
    </source>
</evidence>
<dbReference type="Pfam" id="PF11799">
    <property type="entry name" value="IMS_C"/>
    <property type="match status" value="1"/>
</dbReference>
<feature type="domain" description="BRCT" evidence="17">
    <location>
        <begin position="105"/>
        <end position="193"/>
    </location>
</feature>
<keyword evidence="7 15" id="KW-0479">Metal-binding</keyword>
<evidence type="ECO:0000256" key="10">
    <source>
        <dbReference type="ARBA" id="ARBA00023125"/>
    </source>
</evidence>
<dbReference type="PANTHER" id="PTHR45990:SF1">
    <property type="entry name" value="DNA REPAIR PROTEIN REV1"/>
    <property type="match status" value="1"/>
</dbReference>
<comment type="cofactor">
    <cofactor evidence="15">
        <name>Mg(2+)</name>
        <dbReference type="ChEBI" id="CHEBI:18420"/>
    </cofactor>
    <text evidence="15">Binds 2 magnesium ions.</text>
</comment>
<dbReference type="SUPFAM" id="SSF56672">
    <property type="entry name" value="DNA/RNA polymerases"/>
    <property type="match status" value="1"/>
</dbReference>
<keyword evidence="4 14" id="KW-0237">DNA synthesis</keyword>
<evidence type="ECO:0000256" key="14">
    <source>
        <dbReference type="PIRNR" id="PIRNR036573"/>
    </source>
</evidence>
<feature type="domain" description="UmuC" evidence="18">
    <location>
        <begin position="266"/>
        <end position="459"/>
    </location>
</feature>
<dbReference type="Gene3D" id="6.10.250.1490">
    <property type="match status" value="1"/>
</dbReference>
<feature type="binding site" evidence="15">
    <location>
        <position position="270"/>
    </location>
    <ligand>
        <name>Mg(2+)</name>
        <dbReference type="ChEBI" id="CHEBI:18420"/>
        <label>1</label>
    </ligand>
</feature>
<dbReference type="GO" id="GO:0017125">
    <property type="term" value="F:deoxycytidyl transferase activity"/>
    <property type="evidence" value="ECO:0007669"/>
    <property type="project" value="EnsemblFungi"/>
</dbReference>
<dbReference type="InterPro" id="IPR017961">
    <property type="entry name" value="DNA_pol_Y-fam_little_finger"/>
</dbReference>
<keyword evidence="6 14" id="KW-0548">Nucleotidyltransferase</keyword>
<dbReference type="Gene3D" id="3.40.1170.60">
    <property type="match status" value="1"/>
</dbReference>
<evidence type="ECO:0000256" key="13">
    <source>
        <dbReference type="ARBA" id="ARBA00058985"/>
    </source>
</evidence>
<feature type="compositionally biased region" description="Polar residues" evidence="16">
    <location>
        <begin position="51"/>
        <end position="60"/>
    </location>
</feature>
<reference evidence="19 20" key="1">
    <citation type="journal article" date="2011" name="Proc. Natl. Acad. Sci. U.S.A.">
        <title>Evolutionary erosion of yeast sex chromosomes by mating-type switching accidents.</title>
        <authorList>
            <person name="Gordon J.L."/>
            <person name="Armisen D."/>
            <person name="Proux-Wera E."/>
            <person name="Oheigeartaigh S.S."/>
            <person name="Byrne K.P."/>
            <person name="Wolfe K.H."/>
        </authorList>
    </citation>
    <scope>NUCLEOTIDE SEQUENCE [LARGE SCALE GENOMIC DNA]</scope>
    <source>
        <strain evidence="20">ATCC 22294 / BCRC 22015 / CBS 2517 / CECT 1963 / NBRC 1671 / NRRL Y-8276</strain>
    </source>
</reference>
<dbReference type="EC" id="2.7.7.-" evidence="14"/>
<comment type="function">
    <text evidence="13">Deoxycytidyl transferase involved in DNA repair. Transfers a dCMP residue from dCTP to the 3'-end of a DNA primer in a template-dependent reaction. May assist in the first step in the bypass of abasic lesions by the insertion of a nucleotide opposite the lesion. Required for normal induction of mutations by physical and chemical agents. Involved in mitochondrial DNA mutagenesis.</text>
</comment>
<dbReference type="FunFam" id="3.40.50.10190:FF:000011">
    <property type="entry name" value="DNA repair protein REV1"/>
    <property type="match status" value="1"/>
</dbReference>
<keyword evidence="8 14" id="KW-0227">DNA damage</keyword>
<evidence type="ECO:0000256" key="15">
    <source>
        <dbReference type="PIRSR" id="PIRSR036573-2"/>
    </source>
</evidence>
<evidence type="ECO:0000259" key="18">
    <source>
        <dbReference type="PROSITE" id="PS50173"/>
    </source>
</evidence>
<comment type="similarity">
    <text evidence="2 14">Belongs to the DNA polymerase type-Y family.</text>
</comment>
<feature type="binding site" evidence="15">
    <location>
        <position position="377"/>
    </location>
    <ligand>
        <name>Mg(2+)</name>
        <dbReference type="ChEBI" id="CHEBI:18420"/>
        <label>1</label>
    </ligand>
</feature>
<organism evidence="19 20">
    <name type="scientific">Kazachstania africana (strain ATCC 22294 / BCRC 22015 / CBS 2517 / CECT 1963 / NBRC 1671 / NRRL Y-8276)</name>
    <name type="common">Yeast</name>
    <name type="synonym">Kluyveromyces africanus</name>
    <dbReference type="NCBI Taxonomy" id="1071382"/>
    <lineage>
        <taxon>Eukaryota</taxon>
        <taxon>Fungi</taxon>
        <taxon>Dikarya</taxon>
        <taxon>Ascomycota</taxon>
        <taxon>Saccharomycotina</taxon>
        <taxon>Saccharomycetes</taxon>
        <taxon>Saccharomycetales</taxon>
        <taxon>Saccharomycetaceae</taxon>
        <taxon>Kazachstania</taxon>
    </lineage>
</organism>
<dbReference type="PIRSF" id="PIRSF036573">
    <property type="entry name" value="REV1"/>
    <property type="match status" value="1"/>
</dbReference>
<dbReference type="OrthoDB" id="427711at2759"/>
<name>H2AT10_KAZAF</name>
<evidence type="ECO:0000259" key="17">
    <source>
        <dbReference type="PROSITE" id="PS50172"/>
    </source>
</evidence>
<protein>
    <recommendedName>
        <fullName evidence="3 14">DNA repair protein REV1</fullName>
        <ecNumber evidence="14">2.7.7.-</ecNumber>
    </recommendedName>
</protein>
<dbReference type="RefSeq" id="XP_003956645.1">
    <property type="nucleotide sequence ID" value="XM_003956596.1"/>
</dbReference>
<dbReference type="GO" id="GO:0005657">
    <property type="term" value="C:replication fork"/>
    <property type="evidence" value="ECO:0007669"/>
    <property type="project" value="EnsemblFungi"/>
</dbReference>
<dbReference type="EMBL" id="HE650823">
    <property type="protein sequence ID" value="CCF57510.1"/>
    <property type="molecule type" value="Genomic_DNA"/>
</dbReference>
<evidence type="ECO:0000256" key="16">
    <source>
        <dbReference type="SAM" id="MobiDB-lite"/>
    </source>
</evidence>
<dbReference type="GO" id="GO:0005634">
    <property type="term" value="C:nucleus"/>
    <property type="evidence" value="ECO:0007669"/>
    <property type="project" value="UniProtKB-SubCell"/>
</dbReference>
<dbReference type="InterPro" id="IPR001357">
    <property type="entry name" value="BRCT_dom"/>
</dbReference>
<sequence length="896" mass="103087">MVEGSDLLDLLDSSIDDDNNHHRQKTAKSASFLSTLSDDSLIEYINKVSQQLDSTKPQSGSEDERNESVEPQKNYGRDTYFQEKALKQSKEDELLKRRYESIGKATSNLFKDLTVYINGYTRPSRFQLHEMIVLNGGKFLHHLSAKRSVTHIIASTLTLKKKIEFANYKVVKPEWLVDSIKVKKLLPWQDYSIVTSIDQDQLQLTTFLNKDNIQTTNCKDPNFLKEYFAHSRLHHLSNWKAQLRASFLTSFSSNKKKAIDINNINILHVDFDCFFVTVSYLYRDKSKFICDIDRDPIVVCYGTQNSEIASCNYVARSFGIKNGMWVTDAKVLLANSGLSLVALPYKFDEIESTSNKFYEILNNFSKFLLVLPISIDEAICIVEDTHDENFYELCETVREIVFRETGGCTVSVGCANSLVMARLALKKAKPNGYFIVDKELISDDNFWSCFRIDDLPGVGYSTVYKIKENFDSIENLRDLKYNVTLNQLKSKVGIKLSEKIFLALDGKDDDESKKMLLEPEEVFQRKSLSIEINWGIRFDNIAEIDQFLDRCSVYLIEKLIELDKVTSQITLKIMKRAKDAPIEPTKYLGMGKCDGFASTAKLGIPTSETGVIATELKNIYRSLGCPPKELRGVSVQFNKLLDNVGKNQRELDLPFSKLVLKRKIVDSLPDSIRGSINSELKRRKIDVVDNIDIDNPEIRERNKYFKKISPVKKAEQDLFNTSFEKDFINELPTQIKKEITNDLRIKKKIQKTKFGQIKEQIELRKQKEDNINAHFLGSESLLEPIKFQKITNFKVISAMIITWLNETIKNNKGPHEKDVRLFENYLIKLSDSNKTHLVLRITELISVKLNLFANAFGDSAGFQEWDKILVRNVIPILNRNRHTFQTERKLDIEFNI</sequence>